<evidence type="ECO:0000259" key="11">
    <source>
        <dbReference type="Pfam" id="PF07727"/>
    </source>
</evidence>
<protein>
    <submittedName>
        <fullName evidence="13">Retrovirus-related pol polyprotein from transposon TNT 1-94</fullName>
    </submittedName>
</protein>
<dbReference type="InterPro" id="IPR057670">
    <property type="entry name" value="SH3_retrovirus"/>
</dbReference>
<evidence type="ECO:0000256" key="3">
    <source>
        <dbReference type="ARBA" id="ARBA00022759"/>
    </source>
</evidence>
<feature type="domain" description="Reverse transcriptase Ty1/copia-type" evidence="11">
    <location>
        <begin position="318"/>
        <end position="397"/>
    </location>
</feature>
<keyword evidence="9" id="KW-0233">DNA recombination</keyword>
<keyword evidence="10" id="KW-0511">Multifunctional enzyme</keyword>
<keyword evidence="8" id="KW-0808">Transferase</keyword>
<sequence>MRLGHMSENFKVILSKRELLDNHKVANLEFWEHCVIEKQKRHKSEVFDKFKHWKILIENQNGRKIKRLYTDNGLKFYPREFNDFCRDEGIARHYTVRYTLQLNRSPATAIDNKTPIEFWSGKPVDYSKLCIFGCPAYYHVSEGKLDPIGEKGIFMGYGDRVKGYRIWSPSERRFNLSQDVTFDEDYLFRVKQDPIESKLEDGVSEKVEDVPKHAEHVVLGDMDHDAITSKESDMWSADMGKEIESLHKNNTWELVKLPNIRKVVGCKWCFKMKNGLPGSNIIRFKARLVAKGYSQKEGIDYNEIFSPWAPPGSLIRLLLYVDDMLVVAKDIEEVNKSKILLNTKFDMKDLGASQKILGKDIIRHQNHGKLFLLQKSYIEKIISHFGMSLAKSVNTPSSTSFHLSTTCAPQTEVEIKYMSRIPYASVVGSLITLECGETHFRYLKGTYDVGLIYSGEREYLVAGYSKSDYVADLNARRSLTGYVFTIGNLIVSWKATLQPLIALSTTKAEYMALAEAAKEEI</sequence>
<proteinExistence type="predicted"/>
<keyword evidence="8" id="KW-0239">DNA-directed DNA polymerase</keyword>
<dbReference type="SUPFAM" id="SSF53098">
    <property type="entry name" value="Ribonuclease H-like"/>
    <property type="match status" value="1"/>
</dbReference>
<reference evidence="13" key="1">
    <citation type="journal article" date="2022" name="Int. J. Mol. Sci.">
        <title>Draft Genome of Tanacetum Coccineum: Genomic Comparison of Closely Related Tanacetum-Family Plants.</title>
        <authorList>
            <person name="Yamashiro T."/>
            <person name="Shiraishi A."/>
            <person name="Nakayama K."/>
            <person name="Satake H."/>
        </authorList>
    </citation>
    <scope>NUCLEOTIDE SEQUENCE</scope>
</reference>
<organism evidence="13 14">
    <name type="scientific">Tanacetum coccineum</name>
    <dbReference type="NCBI Taxonomy" id="301880"/>
    <lineage>
        <taxon>Eukaryota</taxon>
        <taxon>Viridiplantae</taxon>
        <taxon>Streptophyta</taxon>
        <taxon>Embryophyta</taxon>
        <taxon>Tracheophyta</taxon>
        <taxon>Spermatophyta</taxon>
        <taxon>Magnoliopsida</taxon>
        <taxon>eudicotyledons</taxon>
        <taxon>Gunneridae</taxon>
        <taxon>Pentapetalae</taxon>
        <taxon>asterids</taxon>
        <taxon>campanulids</taxon>
        <taxon>Asterales</taxon>
        <taxon>Asteraceae</taxon>
        <taxon>Asteroideae</taxon>
        <taxon>Anthemideae</taxon>
        <taxon>Anthemidinae</taxon>
        <taxon>Tanacetum</taxon>
    </lineage>
</organism>
<feature type="domain" description="Retroviral polymerase SH3-like" evidence="12">
    <location>
        <begin position="134"/>
        <end position="193"/>
    </location>
</feature>
<keyword evidence="8" id="KW-0548">Nucleotidyltransferase</keyword>
<keyword evidence="1" id="KW-0540">Nuclease</keyword>
<keyword evidence="4" id="KW-0378">Hydrolase</keyword>
<dbReference type="InterPro" id="IPR013103">
    <property type="entry name" value="RVT_2"/>
</dbReference>
<keyword evidence="14" id="KW-1185">Reference proteome</keyword>
<keyword evidence="5" id="KW-0460">Magnesium</keyword>
<accession>A0ABQ5FF70</accession>
<evidence type="ECO:0000256" key="5">
    <source>
        <dbReference type="ARBA" id="ARBA00022842"/>
    </source>
</evidence>
<evidence type="ECO:0000256" key="6">
    <source>
        <dbReference type="ARBA" id="ARBA00022908"/>
    </source>
</evidence>
<dbReference type="Proteomes" id="UP001151760">
    <property type="component" value="Unassembled WGS sequence"/>
</dbReference>
<dbReference type="CDD" id="cd09272">
    <property type="entry name" value="RNase_HI_RT_Ty1"/>
    <property type="match status" value="1"/>
</dbReference>
<evidence type="ECO:0000313" key="13">
    <source>
        <dbReference type="EMBL" id="GJT62076.1"/>
    </source>
</evidence>
<dbReference type="Gene3D" id="3.30.420.10">
    <property type="entry name" value="Ribonuclease H-like superfamily/Ribonuclease H"/>
    <property type="match status" value="1"/>
</dbReference>
<dbReference type="PANTHER" id="PTHR42648">
    <property type="entry name" value="TRANSPOSASE, PUTATIVE-RELATED"/>
    <property type="match status" value="1"/>
</dbReference>
<gene>
    <name evidence="13" type="ORF">Tco_1005609</name>
</gene>
<keyword evidence="3" id="KW-0255">Endonuclease</keyword>
<reference evidence="13" key="2">
    <citation type="submission" date="2022-01" db="EMBL/GenBank/DDBJ databases">
        <authorList>
            <person name="Yamashiro T."/>
            <person name="Shiraishi A."/>
            <person name="Satake H."/>
            <person name="Nakayama K."/>
        </authorList>
    </citation>
    <scope>NUCLEOTIDE SEQUENCE</scope>
</reference>
<dbReference type="InterPro" id="IPR039537">
    <property type="entry name" value="Retrotran_Ty1/copia-like"/>
</dbReference>
<name>A0ABQ5FF70_9ASTR</name>
<keyword evidence="6" id="KW-0229">DNA integration</keyword>
<evidence type="ECO:0000256" key="7">
    <source>
        <dbReference type="ARBA" id="ARBA00022918"/>
    </source>
</evidence>
<evidence type="ECO:0000256" key="4">
    <source>
        <dbReference type="ARBA" id="ARBA00022801"/>
    </source>
</evidence>
<keyword evidence="7" id="KW-0695">RNA-directed DNA polymerase</keyword>
<dbReference type="PANTHER" id="PTHR42648:SF11">
    <property type="entry name" value="TRANSPOSON TY4-P GAG-POL POLYPROTEIN"/>
    <property type="match status" value="1"/>
</dbReference>
<comment type="caution">
    <text evidence="13">The sequence shown here is derived from an EMBL/GenBank/DDBJ whole genome shotgun (WGS) entry which is preliminary data.</text>
</comment>
<evidence type="ECO:0000256" key="8">
    <source>
        <dbReference type="ARBA" id="ARBA00022932"/>
    </source>
</evidence>
<keyword evidence="2" id="KW-0479">Metal-binding</keyword>
<evidence type="ECO:0000313" key="14">
    <source>
        <dbReference type="Proteomes" id="UP001151760"/>
    </source>
</evidence>
<dbReference type="Pfam" id="PF07727">
    <property type="entry name" value="RVT_2"/>
    <property type="match status" value="1"/>
</dbReference>
<evidence type="ECO:0000256" key="2">
    <source>
        <dbReference type="ARBA" id="ARBA00022723"/>
    </source>
</evidence>
<dbReference type="EMBL" id="BQNB010017343">
    <property type="protein sequence ID" value="GJT62076.1"/>
    <property type="molecule type" value="Genomic_DNA"/>
</dbReference>
<dbReference type="InterPro" id="IPR036397">
    <property type="entry name" value="RNaseH_sf"/>
</dbReference>
<evidence type="ECO:0000256" key="10">
    <source>
        <dbReference type="ARBA" id="ARBA00023268"/>
    </source>
</evidence>
<dbReference type="InterPro" id="IPR012337">
    <property type="entry name" value="RNaseH-like_sf"/>
</dbReference>
<evidence type="ECO:0000256" key="1">
    <source>
        <dbReference type="ARBA" id="ARBA00022722"/>
    </source>
</evidence>
<evidence type="ECO:0000259" key="12">
    <source>
        <dbReference type="Pfam" id="PF25597"/>
    </source>
</evidence>
<evidence type="ECO:0000256" key="9">
    <source>
        <dbReference type="ARBA" id="ARBA00023172"/>
    </source>
</evidence>
<dbReference type="Pfam" id="PF25597">
    <property type="entry name" value="SH3_retrovirus"/>
    <property type="match status" value="1"/>
</dbReference>